<accession>A0ABY8EEF7</accession>
<dbReference type="Proteomes" id="UP001222800">
    <property type="component" value="Chromosome"/>
</dbReference>
<evidence type="ECO:0000313" key="2">
    <source>
        <dbReference type="EMBL" id="WFD11333.1"/>
    </source>
</evidence>
<name>A0ABY8EEF7_9FIRM</name>
<dbReference type="Pfam" id="PF00056">
    <property type="entry name" value="Ldh_1_N"/>
    <property type="match status" value="1"/>
</dbReference>
<feature type="domain" description="Lactate/malate dehydrogenase N-terminal" evidence="1">
    <location>
        <begin position="113"/>
        <end position="256"/>
    </location>
</feature>
<organism evidence="2 3">
    <name type="scientific">Tepidibacter hydrothermalis</name>
    <dbReference type="NCBI Taxonomy" id="3036126"/>
    <lineage>
        <taxon>Bacteria</taxon>
        <taxon>Bacillati</taxon>
        <taxon>Bacillota</taxon>
        <taxon>Clostridia</taxon>
        <taxon>Peptostreptococcales</taxon>
        <taxon>Peptostreptococcaceae</taxon>
        <taxon>Tepidibacter</taxon>
    </lineage>
</organism>
<dbReference type="PANTHER" id="PTHR43128:SF16">
    <property type="entry name" value="L-LACTATE DEHYDROGENASE"/>
    <property type="match status" value="1"/>
</dbReference>
<evidence type="ECO:0000313" key="3">
    <source>
        <dbReference type="Proteomes" id="UP001222800"/>
    </source>
</evidence>
<gene>
    <name evidence="2" type="ORF">P4S50_04450</name>
</gene>
<proteinExistence type="predicted"/>
<dbReference type="PANTHER" id="PTHR43128">
    <property type="entry name" value="L-2-HYDROXYCARBOXYLATE DEHYDROGENASE (NAD(P)(+))"/>
    <property type="match status" value="1"/>
</dbReference>
<keyword evidence="3" id="KW-1185">Reference proteome</keyword>
<dbReference type="InterPro" id="IPR036291">
    <property type="entry name" value="NAD(P)-bd_dom_sf"/>
</dbReference>
<dbReference type="Gene3D" id="3.40.50.720">
    <property type="entry name" value="NAD(P)-binding Rossmann-like Domain"/>
    <property type="match status" value="1"/>
</dbReference>
<dbReference type="SUPFAM" id="SSF51735">
    <property type="entry name" value="NAD(P)-binding Rossmann-fold domains"/>
    <property type="match status" value="1"/>
</dbReference>
<evidence type="ECO:0000259" key="1">
    <source>
        <dbReference type="Pfam" id="PF00056"/>
    </source>
</evidence>
<dbReference type="InterPro" id="IPR001236">
    <property type="entry name" value="Lactate/malate_DH_N"/>
</dbReference>
<protein>
    <submittedName>
        <fullName evidence="2">Lactate dehydrogenase</fullName>
    </submittedName>
</protein>
<reference evidence="2 3" key="1">
    <citation type="submission" date="2023-03" db="EMBL/GenBank/DDBJ databases">
        <title>Complete genome sequence of Tepidibacter sp. SWIR-1, isolated from a deep-sea hydrothermal vent.</title>
        <authorList>
            <person name="Li X."/>
        </authorList>
    </citation>
    <scope>NUCLEOTIDE SEQUENCE [LARGE SCALE GENOMIC DNA]</scope>
    <source>
        <strain evidence="2 3">SWIR-1</strain>
    </source>
</reference>
<dbReference type="EMBL" id="CP120733">
    <property type="protein sequence ID" value="WFD11333.1"/>
    <property type="molecule type" value="Genomic_DNA"/>
</dbReference>
<dbReference type="RefSeq" id="WP_277733356.1">
    <property type="nucleotide sequence ID" value="NZ_CP120733.1"/>
</dbReference>
<sequence length="417" mass="47176">MFFYKLDDKVLFSNFNYDLDEISETEAMNSENTIYFLNRLNPLNSRRIFSIAHPSLIYLEKENINLINICDDFEFNTPLWIMDKINDRKVMGINTNYPNWKEFTNYTLPESWKVNIVGLGDVGSTLLIGLKLLGGNTIDSIGLYGLNKDNLKRLEYEMNQIIDPFSDESMPTISIVKEDELFNCDMFVFCASKGIPPVGSKVSDVRMIQFEENAKIVSHYAKKARNSNFKGIFSVVSDPVDPLCKVSFISSNKDKNGNLDFLGLSSDQIRGYGLGVMNARAIYYSKKDSNTENYISEGRAFGPHGKGLIIANSINNYNEELSLNLTNKAINANIDVRNTGFKPYIAPALSSGALSLINTMKGNWNYSSTYMGDVFMGAKNRLTQSGVEIEMLHLPEQLLNRIRNTYKDLNDIDCSKF</sequence>